<dbReference type="RefSeq" id="WP_378016808.1">
    <property type="nucleotide sequence ID" value="NZ_JBHSKT010000003.1"/>
</dbReference>
<comment type="caution">
    <text evidence="3">The sequence shown here is derived from an EMBL/GenBank/DDBJ whole genome shotgun (WGS) entry which is preliminary data.</text>
</comment>
<dbReference type="Pfam" id="PF13505">
    <property type="entry name" value="OMP_b-brl"/>
    <property type="match status" value="1"/>
</dbReference>
<keyword evidence="1" id="KW-0732">Signal</keyword>
<organism evidence="3 4">
    <name type="scientific">Adhaeribacter terreus</name>
    <dbReference type="NCBI Taxonomy" id="529703"/>
    <lineage>
        <taxon>Bacteria</taxon>
        <taxon>Pseudomonadati</taxon>
        <taxon>Bacteroidota</taxon>
        <taxon>Cytophagia</taxon>
        <taxon>Cytophagales</taxon>
        <taxon>Hymenobacteraceae</taxon>
        <taxon>Adhaeribacter</taxon>
    </lineage>
</organism>
<sequence>MKKAVLIILGVFSAEFAFSQKGEHTLGIQFGANASKVKQVGVKDKYETKVFPLGGVFYDIALSKRLGISTGLQVRTFEENRDYRFFDYSPFHGENVLKYTYLDLPLNLMVNFNFRETQAWKPYLLFGYNYSRLIYRKTTNLHSGAISKGFTDFHSVWQAHYLHAGLEVHHALSEKFMLAINPGFCFNLDPDSFYNEQHESFVYLKLKFGRRWNRN</sequence>
<evidence type="ECO:0000313" key="4">
    <source>
        <dbReference type="Proteomes" id="UP001596161"/>
    </source>
</evidence>
<feature type="domain" description="Outer membrane protein beta-barrel" evidence="2">
    <location>
        <begin position="5"/>
        <end position="180"/>
    </location>
</feature>
<dbReference type="Gene3D" id="2.40.160.20">
    <property type="match status" value="1"/>
</dbReference>
<proteinExistence type="predicted"/>
<dbReference type="EMBL" id="JBHSKT010000003">
    <property type="protein sequence ID" value="MFC5270438.1"/>
    <property type="molecule type" value="Genomic_DNA"/>
</dbReference>
<gene>
    <name evidence="3" type="ORF">ACFPIB_07450</name>
</gene>
<dbReference type="Proteomes" id="UP001596161">
    <property type="component" value="Unassembled WGS sequence"/>
</dbReference>
<name>A0ABW0EB56_9BACT</name>
<protein>
    <submittedName>
        <fullName evidence="3">Outer membrane beta-barrel protein</fullName>
    </submittedName>
</protein>
<evidence type="ECO:0000313" key="3">
    <source>
        <dbReference type="EMBL" id="MFC5270438.1"/>
    </source>
</evidence>
<accession>A0ABW0EB56</accession>
<dbReference type="InterPro" id="IPR027385">
    <property type="entry name" value="Beta-barrel_OMP"/>
</dbReference>
<evidence type="ECO:0000256" key="1">
    <source>
        <dbReference type="ARBA" id="ARBA00022729"/>
    </source>
</evidence>
<keyword evidence="4" id="KW-1185">Reference proteome</keyword>
<reference evidence="4" key="1">
    <citation type="journal article" date="2019" name="Int. J. Syst. Evol. Microbiol.">
        <title>The Global Catalogue of Microorganisms (GCM) 10K type strain sequencing project: providing services to taxonomists for standard genome sequencing and annotation.</title>
        <authorList>
            <consortium name="The Broad Institute Genomics Platform"/>
            <consortium name="The Broad Institute Genome Sequencing Center for Infectious Disease"/>
            <person name="Wu L."/>
            <person name="Ma J."/>
        </authorList>
    </citation>
    <scope>NUCLEOTIDE SEQUENCE [LARGE SCALE GENOMIC DNA]</scope>
    <source>
        <strain evidence="4">KACC 12602</strain>
    </source>
</reference>
<evidence type="ECO:0000259" key="2">
    <source>
        <dbReference type="Pfam" id="PF13505"/>
    </source>
</evidence>